<evidence type="ECO:0000313" key="1">
    <source>
        <dbReference type="EMBL" id="SJM49792.1"/>
    </source>
</evidence>
<organism evidence="1 2">
    <name type="scientific">Brevundimonas diminuta 3F5N</name>
    <dbReference type="NCBI Taxonomy" id="1255603"/>
    <lineage>
        <taxon>Bacteria</taxon>
        <taxon>Pseudomonadati</taxon>
        <taxon>Pseudomonadota</taxon>
        <taxon>Alphaproteobacteria</taxon>
        <taxon>Caulobacterales</taxon>
        <taxon>Caulobacteraceae</taxon>
        <taxon>Brevundimonas</taxon>
    </lineage>
</organism>
<dbReference type="Proteomes" id="UP000195766">
    <property type="component" value="Unassembled WGS sequence"/>
</dbReference>
<accession>A0A1R4F1U0</accession>
<name>A0A1R4F1U0_BREDI</name>
<sequence length="46" mass="5268">MLPEPDHAIVDVQAFQAGEIFERCWIGIGLNRDNEEAWAHFMHGLC</sequence>
<evidence type="ECO:0000313" key="2">
    <source>
        <dbReference type="Proteomes" id="UP000195766"/>
    </source>
</evidence>
<gene>
    <name evidence="1" type="ORF">FM111_02045</name>
</gene>
<protein>
    <submittedName>
        <fullName evidence="1">Uncharacterized protein</fullName>
    </submittedName>
</protein>
<dbReference type="EMBL" id="FUIE01000015">
    <property type="protein sequence ID" value="SJM49792.1"/>
    <property type="molecule type" value="Genomic_DNA"/>
</dbReference>
<proteinExistence type="predicted"/>
<dbReference type="AlphaFoldDB" id="A0A1R4F1U0"/>
<reference evidence="1 2" key="1">
    <citation type="submission" date="2017-02" db="EMBL/GenBank/DDBJ databases">
        <authorList>
            <person name="Peterson S.W."/>
        </authorList>
    </citation>
    <scope>NUCLEOTIDE SEQUENCE [LARGE SCALE GENOMIC DNA]</scope>
    <source>
        <strain evidence="1 2">3F5N</strain>
    </source>
</reference>